<evidence type="ECO:0000313" key="2">
    <source>
        <dbReference type="Proteomes" id="UP000191110"/>
    </source>
</evidence>
<sequence length="567" mass="64622">MNYKSILIVTYGRSGSTLLQGLLNSIDDTIIRGENYDFCYGLYKSWQAINSTVDHYGNHTPASSPNNPWYGAENFDQHAFIAQAKSIVRTQLLPADASTDTVYGFKEIRYMNHLDDLEDYLQFLNRIFPQPAIIFNTRNISDVISSQWWQSKADVSTPLIEQATKLFANYCLNHSNTFLVKYEEIISDLDHIKQLFSFLGAPFSEHETLKVLNTVHSYGAKQSTLAQSRHISQETLSRQQESQTTPTIKGSLVLETKMADKRLKEGVIIILVIRDEALRLPWILEYYTQLNCAGFIVIDDGSTDGSLEIVRPRNDTIIYHVNNLKYDQSSHFGTDWINAILPIHAKNRWVIKVDADELLCWPNSLNEGLSGLTKKAEQRGITSFFTPMIDLYAEQSISSSARYQSGQPFQKSCHLADPVDTYVAKWQTNGYLRIFGGPRMRHNPDEGLGPLMTKQALFFYSDGPLKFANPHALTDPRPSPLVAPLLHFKFLSDFEEKCDKAIIENKHWNNASEYRQYKANNIFEIEMKTEDSIAINSDQDLQPYINAFTDVIKRGPHPSLNQHSEKP</sequence>
<name>A0A1T2L2Y4_9GAMM</name>
<protein>
    <recommendedName>
        <fullName evidence="3">Glycosyltransferase 2-like domain-containing protein</fullName>
    </recommendedName>
</protein>
<dbReference type="SUPFAM" id="SSF52540">
    <property type="entry name" value="P-loop containing nucleoside triphosphate hydrolases"/>
    <property type="match status" value="1"/>
</dbReference>
<reference evidence="1 2" key="1">
    <citation type="submission" date="2016-11" db="EMBL/GenBank/DDBJ databases">
        <title>Mixed transmission modes and dynamic genome evolution in an obligate animal-bacterial symbiosis.</title>
        <authorList>
            <person name="Russell S.L."/>
            <person name="Corbett-Detig R.B."/>
            <person name="Cavanaugh C.M."/>
        </authorList>
    </citation>
    <scope>NUCLEOTIDE SEQUENCE [LARGE SCALE GENOMIC DNA]</scope>
    <source>
        <strain evidence="1">Sveles-Q1</strain>
    </source>
</reference>
<dbReference type="OrthoDB" id="4169204at2"/>
<dbReference type="InterPro" id="IPR027417">
    <property type="entry name" value="P-loop_NTPase"/>
</dbReference>
<dbReference type="RefSeq" id="WP_078484363.1">
    <property type="nucleotide sequence ID" value="NZ_MPRL01000055.1"/>
</dbReference>
<keyword evidence="2" id="KW-1185">Reference proteome</keyword>
<evidence type="ECO:0008006" key="3">
    <source>
        <dbReference type="Google" id="ProtNLM"/>
    </source>
</evidence>
<dbReference type="InterPro" id="IPR029044">
    <property type="entry name" value="Nucleotide-diphossugar_trans"/>
</dbReference>
<dbReference type="Pfam" id="PF13469">
    <property type="entry name" value="Sulfotransfer_3"/>
    <property type="match status" value="1"/>
</dbReference>
<gene>
    <name evidence="1" type="ORF">BOW53_12220</name>
</gene>
<dbReference type="AlphaFoldDB" id="A0A1T2L2Y4"/>
<dbReference type="Proteomes" id="UP000191110">
    <property type="component" value="Unassembled WGS sequence"/>
</dbReference>
<accession>A0A1T2L2Y4</accession>
<comment type="caution">
    <text evidence="1">The sequence shown here is derived from an EMBL/GenBank/DDBJ whole genome shotgun (WGS) entry which is preliminary data.</text>
</comment>
<proteinExistence type="predicted"/>
<organism evidence="1 2">
    <name type="scientific">Solemya pervernicosa gill symbiont</name>
    <dbReference type="NCBI Taxonomy" id="642797"/>
    <lineage>
        <taxon>Bacteria</taxon>
        <taxon>Pseudomonadati</taxon>
        <taxon>Pseudomonadota</taxon>
        <taxon>Gammaproteobacteria</taxon>
        <taxon>sulfur-oxidizing symbionts</taxon>
    </lineage>
</organism>
<evidence type="ECO:0000313" key="1">
    <source>
        <dbReference type="EMBL" id="OOZ39316.1"/>
    </source>
</evidence>
<dbReference type="Gene3D" id="3.40.50.300">
    <property type="entry name" value="P-loop containing nucleotide triphosphate hydrolases"/>
    <property type="match status" value="1"/>
</dbReference>
<dbReference type="Gene3D" id="3.90.550.10">
    <property type="entry name" value="Spore Coat Polysaccharide Biosynthesis Protein SpsA, Chain A"/>
    <property type="match status" value="1"/>
</dbReference>
<dbReference type="Pfam" id="PF13704">
    <property type="entry name" value="Glyco_tranf_2_4"/>
    <property type="match status" value="1"/>
</dbReference>
<dbReference type="SUPFAM" id="SSF53448">
    <property type="entry name" value="Nucleotide-diphospho-sugar transferases"/>
    <property type="match status" value="1"/>
</dbReference>
<dbReference type="EMBL" id="MPRL01000055">
    <property type="protein sequence ID" value="OOZ39316.1"/>
    <property type="molecule type" value="Genomic_DNA"/>
</dbReference>